<sequence length="78" mass="8834">MLGIKQIFGKLHSTFHLQVNMSNLKRGAHALFPPPDAILRDYFDAGYNDALDFLASKGFMEPDEKTALKDTVEKQNCY</sequence>
<keyword evidence="2" id="KW-1185">Reference proteome</keyword>
<dbReference type="OrthoDB" id="197155at2759"/>
<name>A0A183EAY0_9BILA</name>
<dbReference type="WBParaSite" id="GPUH_0001814601-mRNA-1">
    <property type="protein sequence ID" value="GPUH_0001814601-mRNA-1"/>
    <property type="gene ID" value="GPUH_0001814601"/>
</dbReference>
<dbReference type="EMBL" id="UYRT01086235">
    <property type="protein sequence ID" value="VDN31087.1"/>
    <property type="molecule type" value="Genomic_DNA"/>
</dbReference>
<evidence type="ECO:0000313" key="2">
    <source>
        <dbReference type="Proteomes" id="UP000271098"/>
    </source>
</evidence>
<gene>
    <name evidence="1" type="ORF">GPUH_LOCUS18121</name>
</gene>
<proteinExistence type="predicted"/>
<evidence type="ECO:0000313" key="1">
    <source>
        <dbReference type="EMBL" id="VDN31087.1"/>
    </source>
</evidence>
<reference evidence="3" key="1">
    <citation type="submission" date="2016-06" db="UniProtKB">
        <authorList>
            <consortium name="WormBaseParasite"/>
        </authorList>
    </citation>
    <scope>IDENTIFICATION</scope>
</reference>
<protein>
    <submittedName>
        <fullName evidence="3">UBA domain-containing protein</fullName>
    </submittedName>
</protein>
<dbReference type="Proteomes" id="UP000271098">
    <property type="component" value="Unassembled WGS sequence"/>
</dbReference>
<evidence type="ECO:0000313" key="3">
    <source>
        <dbReference type="WBParaSite" id="GPUH_0001814601-mRNA-1"/>
    </source>
</evidence>
<dbReference type="AlphaFoldDB" id="A0A183EAY0"/>
<reference evidence="1 2" key="2">
    <citation type="submission" date="2018-11" db="EMBL/GenBank/DDBJ databases">
        <authorList>
            <consortium name="Pathogen Informatics"/>
        </authorList>
    </citation>
    <scope>NUCLEOTIDE SEQUENCE [LARGE SCALE GENOMIC DNA]</scope>
</reference>
<organism evidence="3">
    <name type="scientific">Gongylonema pulchrum</name>
    <dbReference type="NCBI Taxonomy" id="637853"/>
    <lineage>
        <taxon>Eukaryota</taxon>
        <taxon>Metazoa</taxon>
        <taxon>Ecdysozoa</taxon>
        <taxon>Nematoda</taxon>
        <taxon>Chromadorea</taxon>
        <taxon>Rhabditida</taxon>
        <taxon>Spirurina</taxon>
        <taxon>Spiruromorpha</taxon>
        <taxon>Spiruroidea</taxon>
        <taxon>Gongylonematidae</taxon>
        <taxon>Gongylonema</taxon>
    </lineage>
</organism>
<accession>A0A183EAY0</accession>